<sequence length="138" mass="14379">MSNEDTDIKGPISIQQVEQALAALGANPAGGTVESPVIAVGQLLALCEFIAVANTMENGAVDQDGLKDLMHGYYGMVVAMAHKLTTDSSGLRARLAENRLHRTASEADLAGEGADQLSLVLAEAITEIGRLHAQGNIL</sequence>
<proteinExistence type="predicted"/>
<evidence type="ECO:0000313" key="1">
    <source>
        <dbReference type="EMBL" id="GGN47755.1"/>
    </source>
</evidence>
<dbReference type="EMBL" id="BMML01000095">
    <property type="protein sequence ID" value="GGN47755.1"/>
    <property type="molecule type" value="Genomic_DNA"/>
</dbReference>
<dbReference type="RefSeq" id="WP_189269839.1">
    <property type="nucleotide sequence ID" value="NZ_BMML01000095.1"/>
</dbReference>
<evidence type="ECO:0000313" key="2">
    <source>
        <dbReference type="Proteomes" id="UP000653411"/>
    </source>
</evidence>
<comment type="caution">
    <text evidence="1">The sequence shown here is derived from an EMBL/GenBank/DDBJ whole genome shotgun (WGS) entry which is preliminary data.</text>
</comment>
<keyword evidence="2" id="KW-1185">Reference proteome</keyword>
<gene>
    <name evidence="1" type="ORF">GCM10011578_101510</name>
</gene>
<dbReference type="AlphaFoldDB" id="A0A918CXY4"/>
<protein>
    <submittedName>
        <fullName evidence="1">Uncharacterized protein</fullName>
    </submittedName>
</protein>
<reference evidence="1" key="1">
    <citation type="journal article" date="2014" name="Int. J. Syst. Evol. Microbiol.">
        <title>Complete genome sequence of Corynebacterium casei LMG S-19264T (=DSM 44701T), isolated from a smear-ripened cheese.</title>
        <authorList>
            <consortium name="US DOE Joint Genome Institute (JGI-PGF)"/>
            <person name="Walter F."/>
            <person name="Albersmeier A."/>
            <person name="Kalinowski J."/>
            <person name="Ruckert C."/>
        </authorList>
    </citation>
    <scope>NUCLEOTIDE SEQUENCE</scope>
    <source>
        <strain evidence="1">CGMCC 4.7110</strain>
    </source>
</reference>
<reference evidence="1" key="2">
    <citation type="submission" date="2020-09" db="EMBL/GenBank/DDBJ databases">
        <authorList>
            <person name="Sun Q."/>
            <person name="Zhou Y."/>
        </authorList>
    </citation>
    <scope>NUCLEOTIDE SEQUENCE</scope>
    <source>
        <strain evidence="1">CGMCC 4.7110</strain>
    </source>
</reference>
<name>A0A918CXY4_9ACTN</name>
<dbReference type="Proteomes" id="UP000653411">
    <property type="component" value="Unassembled WGS sequence"/>
</dbReference>
<accession>A0A918CXY4</accession>
<organism evidence="1 2">
    <name type="scientific">Streptomyces fuscichromogenes</name>
    <dbReference type="NCBI Taxonomy" id="1324013"/>
    <lineage>
        <taxon>Bacteria</taxon>
        <taxon>Bacillati</taxon>
        <taxon>Actinomycetota</taxon>
        <taxon>Actinomycetes</taxon>
        <taxon>Kitasatosporales</taxon>
        <taxon>Streptomycetaceae</taxon>
        <taxon>Streptomyces</taxon>
    </lineage>
</organism>